<feature type="region of interest" description="Disordered" evidence="1">
    <location>
        <begin position="44"/>
        <end position="64"/>
    </location>
</feature>
<proteinExistence type="predicted"/>
<dbReference type="Proteomes" id="UP000886595">
    <property type="component" value="Unassembled WGS sequence"/>
</dbReference>
<dbReference type="EMBL" id="JAAMPC010000015">
    <property type="protein sequence ID" value="KAG2257676.1"/>
    <property type="molecule type" value="Genomic_DNA"/>
</dbReference>
<keyword evidence="3" id="KW-1185">Reference proteome</keyword>
<gene>
    <name evidence="2" type="ORF">Bca52824_076970</name>
</gene>
<dbReference type="AlphaFoldDB" id="A0A8X7TZK3"/>
<feature type="region of interest" description="Disordered" evidence="1">
    <location>
        <begin position="1"/>
        <end position="26"/>
    </location>
</feature>
<organism evidence="2 3">
    <name type="scientific">Brassica carinata</name>
    <name type="common">Ethiopian mustard</name>
    <name type="synonym">Abyssinian cabbage</name>
    <dbReference type="NCBI Taxonomy" id="52824"/>
    <lineage>
        <taxon>Eukaryota</taxon>
        <taxon>Viridiplantae</taxon>
        <taxon>Streptophyta</taxon>
        <taxon>Embryophyta</taxon>
        <taxon>Tracheophyta</taxon>
        <taxon>Spermatophyta</taxon>
        <taxon>Magnoliopsida</taxon>
        <taxon>eudicotyledons</taxon>
        <taxon>Gunneridae</taxon>
        <taxon>Pentapetalae</taxon>
        <taxon>rosids</taxon>
        <taxon>malvids</taxon>
        <taxon>Brassicales</taxon>
        <taxon>Brassicaceae</taxon>
        <taxon>Brassiceae</taxon>
        <taxon>Brassica</taxon>
    </lineage>
</organism>
<evidence type="ECO:0000313" key="3">
    <source>
        <dbReference type="Proteomes" id="UP000886595"/>
    </source>
</evidence>
<protein>
    <submittedName>
        <fullName evidence="2">Uncharacterized protein</fullName>
    </submittedName>
</protein>
<evidence type="ECO:0000256" key="1">
    <source>
        <dbReference type="SAM" id="MobiDB-lite"/>
    </source>
</evidence>
<name>A0A8X7TZK3_BRACI</name>
<comment type="caution">
    <text evidence="2">The sequence shown here is derived from an EMBL/GenBank/DDBJ whole genome shotgun (WGS) entry which is preliminary data.</text>
</comment>
<reference evidence="2 3" key="1">
    <citation type="submission" date="2020-02" db="EMBL/GenBank/DDBJ databases">
        <authorList>
            <person name="Ma Q."/>
            <person name="Huang Y."/>
            <person name="Song X."/>
            <person name="Pei D."/>
        </authorList>
    </citation>
    <scope>NUCLEOTIDE SEQUENCE [LARGE SCALE GENOMIC DNA]</scope>
    <source>
        <strain evidence="2">Sxm20200214</strain>
        <tissue evidence="2">Leaf</tissue>
    </source>
</reference>
<accession>A0A8X7TZK3</accession>
<sequence>MAFDDDLPSQLSKDVKRQNRKTKTVRSKDFKTLIRLPHELHMWQGTKDTTPSLPKQLDASKFSE</sequence>
<evidence type="ECO:0000313" key="2">
    <source>
        <dbReference type="EMBL" id="KAG2257676.1"/>
    </source>
</evidence>